<sequence>MELISLVKSKKESQAINLIENGVDTSCVDQDDNTALHYASAAGLVNVIICILEESVLTLDRSGKDGHTAVHFAVINKNIEALVALVTYGANINMLDENGKSALDFALINKESNIIRLLCYFGTEERPTIKLVLDQNDRLAAMEFGSIMYKLKYIKAQGNIQYYSRLGVTLNTVNITSGFFLYIAKESTEYTNVQFMLDPNEHVFSDVFEVIAWGSKPDKIALNIKVEGRPRCNEEVIILPIEGDVEVDIISQMDENIIDERIESTLVSVVVNLKTACKFTIIVQEKPEIFSVSRGPASIQPVMEPDAKIEIPEGAFTSSDKLKVNISETKDWNLESIDDDIAVLFTNAMDLTMVNNSQPNKPVKMKMPIHSSIPRDDDVIILSSDKDFPDENDWTICDIKERERHFVMFDANHFSIYVASSRRHPEIARQLATKAVKRERQVVFFVMLKNDLNGKLSMVVECALKSQGKKRRKYWMRKRFIKQSVEYKDCIIREHQSFRIKLTGNIETDSLTDQDYVVSFNPNKKRNSGNHHTFHLTNDSKTTTIQGEVIIELQVVVRQNDKRHTATVPTVHVKSGFFGNLCHNSIDHFEAGTRASYGKEFKSELVLPVDKQTPDHTVNVMVDPSDPQCTIPVLRKNSLRRIVSTLSEENCYNLGQHLNISTNRMNKLRNEETIRERLLPTWRPNRPNERLVYNLVEALRAIDKDEEADNVEEAFSSNMEFLD</sequence>
<dbReference type="InterPro" id="IPR000488">
    <property type="entry name" value="Death_dom"/>
</dbReference>
<keyword evidence="1" id="KW-0677">Repeat</keyword>
<dbReference type="InterPro" id="IPR011029">
    <property type="entry name" value="DEATH-like_dom_sf"/>
</dbReference>
<dbReference type="PANTHER" id="PTHR24124:SF14">
    <property type="entry name" value="CHROMOSOME UNDETERMINED SCAFFOLD_25, WHOLE GENOME SHOTGUN SEQUENCE"/>
    <property type="match status" value="1"/>
</dbReference>
<dbReference type="SMART" id="SM00248">
    <property type="entry name" value="ANK"/>
    <property type="match status" value="3"/>
</dbReference>
<dbReference type="GO" id="GO:0007165">
    <property type="term" value="P:signal transduction"/>
    <property type="evidence" value="ECO:0007669"/>
    <property type="project" value="InterPro"/>
</dbReference>
<dbReference type="InterPro" id="IPR002110">
    <property type="entry name" value="Ankyrin_rpt"/>
</dbReference>
<protein>
    <recommendedName>
        <fullName evidence="4">Death domain-containing protein</fullName>
    </recommendedName>
</protein>
<dbReference type="SUPFAM" id="SSF48403">
    <property type="entry name" value="Ankyrin repeat"/>
    <property type="match status" value="1"/>
</dbReference>
<gene>
    <name evidence="5" type="ORF">MEDL_51938</name>
</gene>
<dbReference type="OrthoDB" id="6081227at2759"/>
<keyword evidence="2 3" id="KW-0040">ANK repeat</keyword>
<comment type="caution">
    <text evidence="5">The sequence shown here is derived from an EMBL/GenBank/DDBJ whole genome shotgun (WGS) entry which is preliminary data.</text>
</comment>
<dbReference type="PANTHER" id="PTHR24124">
    <property type="entry name" value="ANKYRIN REPEAT FAMILY A"/>
    <property type="match status" value="1"/>
</dbReference>
<evidence type="ECO:0000259" key="4">
    <source>
        <dbReference type="PROSITE" id="PS50017"/>
    </source>
</evidence>
<keyword evidence="6" id="KW-1185">Reference proteome</keyword>
<evidence type="ECO:0000256" key="1">
    <source>
        <dbReference type="ARBA" id="ARBA00022737"/>
    </source>
</evidence>
<name>A0A8S3U2I7_MYTED</name>
<dbReference type="PROSITE" id="PS50088">
    <property type="entry name" value="ANK_REPEAT"/>
    <property type="match status" value="1"/>
</dbReference>
<dbReference type="Pfam" id="PF12796">
    <property type="entry name" value="Ank_2"/>
    <property type="match status" value="1"/>
</dbReference>
<reference evidence="5" key="1">
    <citation type="submission" date="2021-03" db="EMBL/GenBank/DDBJ databases">
        <authorList>
            <person name="Bekaert M."/>
        </authorList>
    </citation>
    <scope>NUCLEOTIDE SEQUENCE</scope>
</reference>
<feature type="domain" description="Death" evidence="4">
    <location>
        <begin position="654"/>
        <end position="715"/>
    </location>
</feature>
<dbReference type="AlphaFoldDB" id="A0A8S3U2I7"/>
<dbReference type="PROSITE" id="PS50017">
    <property type="entry name" value="DEATH_DOMAIN"/>
    <property type="match status" value="1"/>
</dbReference>
<evidence type="ECO:0000313" key="6">
    <source>
        <dbReference type="Proteomes" id="UP000683360"/>
    </source>
</evidence>
<dbReference type="Gene3D" id="1.25.40.20">
    <property type="entry name" value="Ankyrin repeat-containing domain"/>
    <property type="match status" value="1"/>
</dbReference>
<accession>A0A8S3U2I7</accession>
<evidence type="ECO:0000313" key="5">
    <source>
        <dbReference type="EMBL" id="CAG2239599.1"/>
    </source>
</evidence>
<proteinExistence type="predicted"/>
<organism evidence="5 6">
    <name type="scientific">Mytilus edulis</name>
    <name type="common">Blue mussel</name>
    <dbReference type="NCBI Taxonomy" id="6550"/>
    <lineage>
        <taxon>Eukaryota</taxon>
        <taxon>Metazoa</taxon>
        <taxon>Spiralia</taxon>
        <taxon>Lophotrochozoa</taxon>
        <taxon>Mollusca</taxon>
        <taxon>Bivalvia</taxon>
        <taxon>Autobranchia</taxon>
        <taxon>Pteriomorphia</taxon>
        <taxon>Mytilida</taxon>
        <taxon>Mytiloidea</taxon>
        <taxon>Mytilidae</taxon>
        <taxon>Mytilinae</taxon>
        <taxon>Mytilus</taxon>
    </lineage>
</organism>
<dbReference type="PROSITE" id="PS50297">
    <property type="entry name" value="ANK_REP_REGION"/>
    <property type="match status" value="1"/>
</dbReference>
<evidence type="ECO:0000256" key="3">
    <source>
        <dbReference type="PROSITE-ProRule" id="PRU00023"/>
    </source>
</evidence>
<dbReference type="Proteomes" id="UP000683360">
    <property type="component" value="Unassembled WGS sequence"/>
</dbReference>
<feature type="repeat" description="ANK" evidence="3">
    <location>
        <begin position="65"/>
        <end position="97"/>
    </location>
</feature>
<dbReference type="EMBL" id="CAJPWZ010002528">
    <property type="protein sequence ID" value="CAG2239599.1"/>
    <property type="molecule type" value="Genomic_DNA"/>
</dbReference>
<evidence type="ECO:0000256" key="2">
    <source>
        <dbReference type="ARBA" id="ARBA00023043"/>
    </source>
</evidence>
<dbReference type="SUPFAM" id="SSF47986">
    <property type="entry name" value="DEATH domain"/>
    <property type="match status" value="1"/>
</dbReference>
<dbReference type="GO" id="GO:0010468">
    <property type="term" value="P:regulation of gene expression"/>
    <property type="evidence" value="ECO:0007669"/>
    <property type="project" value="TreeGrafter"/>
</dbReference>
<dbReference type="GO" id="GO:0005634">
    <property type="term" value="C:nucleus"/>
    <property type="evidence" value="ECO:0007669"/>
    <property type="project" value="TreeGrafter"/>
</dbReference>
<dbReference type="InterPro" id="IPR036770">
    <property type="entry name" value="Ankyrin_rpt-contain_sf"/>
</dbReference>
<dbReference type="Gene3D" id="2.60.220.30">
    <property type="match status" value="1"/>
</dbReference>